<accession>A0A6B9ZE85</accession>
<dbReference type="Proteomes" id="UP000476411">
    <property type="component" value="Chromosome"/>
</dbReference>
<proteinExistence type="predicted"/>
<sequence length="401" mass="46412">MDKLKLKLQEYYQRCQRQETRTKTGRDQVDGASVPDMENDILLQFGLPASKRFVQILHDFVSQREVNDHMLDYVSKKLKTAARKYLLAPVVSDQEQLEQAKEQKRTPYDLLPELGYPVNDYSVFLIGELLYRRNVIAADVLDELKKVQYADAWDDIQLLSRIVNYNTHELYHRMKGHDLRFIDDFAQQTLKQQHAGTAGKAALPASEGYTPNLRMVSKLQVEDILLDEQQTPRIIGKLKSGSRYIRVTMVMKLSQLTQILMASGELGSEINLFIKKLMSGSKKDKSAAIDVRAEFGQILQLDDCYLEVYKPQHLSRGKWVETKDNLYFIDRILSRREYDKKSKDAEIRGKIEECLELIGGSYGYYQRMKKLGITDEEAKLRAGLQDELLFKLSTFLHKLKD</sequence>
<evidence type="ECO:0000313" key="2">
    <source>
        <dbReference type="Proteomes" id="UP000476411"/>
    </source>
</evidence>
<gene>
    <name evidence="1" type="ORF">GWR21_09470</name>
</gene>
<protein>
    <submittedName>
        <fullName evidence="1">Uncharacterized protein</fullName>
    </submittedName>
</protein>
<name>A0A6B9ZE85_9BACT</name>
<dbReference type="RefSeq" id="WP_162331506.1">
    <property type="nucleotide sequence ID" value="NZ_CP048113.1"/>
</dbReference>
<reference evidence="1 2" key="1">
    <citation type="submission" date="2020-01" db="EMBL/GenBank/DDBJ databases">
        <title>Complete genome sequence of Chitinophaga sp. H33E-04 isolated from quinoa roots.</title>
        <authorList>
            <person name="Weon H.-Y."/>
            <person name="Lee S.A."/>
        </authorList>
    </citation>
    <scope>NUCLEOTIDE SEQUENCE [LARGE SCALE GENOMIC DNA]</scope>
    <source>
        <strain evidence="1 2">H33E-04</strain>
    </source>
</reference>
<dbReference type="KEGG" id="chih:GWR21_09470"/>
<keyword evidence="2" id="KW-1185">Reference proteome</keyword>
<dbReference type="EMBL" id="CP048113">
    <property type="protein sequence ID" value="QHS59811.1"/>
    <property type="molecule type" value="Genomic_DNA"/>
</dbReference>
<evidence type="ECO:0000313" key="1">
    <source>
        <dbReference type="EMBL" id="QHS59811.1"/>
    </source>
</evidence>
<organism evidence="1 2">
    <name type="scientific">Chitinophaga agri</name>
    <dbReference type="NCBI Taxonomy" id="2703787"/>
    <lineage>
        <taxon>Bacteria</taxon>
        <taxon>Pseudomonadati</taxon>
        <taxon>Bacteroidota</taxon>
        <taxon>Chitinophagia</taxon>
        <taxon>Chitinophagales</taxon>
        <taxon>Chitinophagaceae</taxon>
        <taxon>Chitinophaga</taxon>
    </lineage>
</organism>
<dbReference type="AlphaFoldDB" id="A0A6B9ZE85"/>